<evidence type="ECO:0000256" key="1">
    <source>
        <dbReference type="ARBA" id="ARBA00022448"/>
    </source>
</evidence>
<comment type="caution">
    <text evidence="5">The sequence shown here is derived from an EMBL/GenBank/DDBJ whole genome shotgun (WGS) entry which is preliminary data.</text>
</comment>
<keyword evidence="1" id="KW-0813">Transport</keyword>
<name>A0ABV7AF03_9RHOB</name>
<keyword evidence="2" id="KW-0349">Heme</keyword>
<dbReference type="RefSeq" id="WP_377832590.1">
    <property type="nucleotide sequence ID" value="NZ_JBHRSK010000004.1"/>
</dbReference>
<evidence type="ECO:0000256" key="3">
    <source>
        <dbReference type="ARBA" id="ARBA00022723"/>
    </source>
</evidence>
<keyword evidence="3" id="KW-0479">Metal-binding</keyword>
<dbReference type="InterPro" id="IPR009050">
    <property type="entry name" value="Globin-like_sf"/>
</dbReference>
<dbReference type="CDD" id="cd08916">
    <property type="entry name" value="TrHb3_P"/>
    <property type="match status" value="1"/>
</dbReference>
<evidence type="ECO:0000313" key="5">
    <source>
        <dbReference type="EMBL" id="MFC2967943.1"/>
    </source>
</evidence>
<keyword evidence="6" id="KW-1185">Reference proteome</keyword>
<gene>
    <name evidence="5" type="ORF">ACFOES_07550</name>
</gene>
<dbReference type="SUPFAM" id="SSF46458">
    <property type="entry name" value="Globin-like"/>
    <property type="match status" value="1"/>
</dbReference>
<dbReference type="Pfam" id="PF01152">
    <property type="entry name" value="Bac_globin"/>
    <property type="match status" value="1"/>
</dbReference>
<dbReference type="Gene3D" id="1.10.490.10">
    <property type="entry name" value="Globins"/>
    <property type="match status" value="1"/>
</dbReference>
<protein>
    <submittedName>
        <fullName evidence="5">Group III truncated hemoglobin</fullName>
    </submittedName>
</protein>
<organism evidence="5 6">
    <name type="scientific">Acidimangrovimonas pyrenivorans</name>
    <dbReference type="NCBI Taxonomy" id="2030798"/>
    <lineage>
        <taxon>Bacteria</taxon>
        <taxon>Pseudomonadati</taxon>
        <taxon>Pseudomonadota</taxon>
        <taxon>Alphaproteobacteria</taxon>
        <taxon>Rhodobacterales</taxon>
        <taxon>Paracoccaceae</taxon>
        <taxon>Acidimangrovimonas</taxon>
    </lineage>
</organism>
<dbReference type="EMBL" id="JBHRSK010000004">
    <property type="protein sequence ID" value="MFC2967943.1"/>
    <property type="molecule type" value="Genomic_DNA"/>
</dbReference>
<sequence length="152" mass="17080">MTTASATENETRSARPELTAALIERTGLDDGLLTGLVYRFYAKVRADDALGPIFAERITDWPPHLERMAAFWSSVALMTGRYHGRPMPKHAVLPVTWDHYERWLSLFRETAQETCPPKGASHLIDCAERIARSLFMAGQAARQEVSLTPPLR</sequence>
<accession>A0ABV7AF03</accession>
<dbReference type="InterPro" id="IPR001486">
    <property type="entry name" value="Hemoglobin_trunc"/>
</dbReference>
<proteinExistence type="predicted"/>
<keyword evidence="4" id="KW-0408">Iron</keyword>
<dbReference type="Proteomes" id="UP001595443">
    <property type="component" value="Unassembled WGS sequence"/>
</dbReference>
<evidence type="ECO:0000256" key="4">
    <source>
        <dbReference type="ARBA" id="ARBA00023004"/>
    </source>
</evidence>
<reference evidence="6" key="1">
    <citation type="journal article" date="2019" name="Int. J. Syst. Evol. Microbiol.">
        <title>The Global Catalogue of Microorganisms (GCM) 10K type strain sequencing project: providing services to taxonomists for standard genome sequencing and annotation.</title>
        <authorList>
            <consortium name="The Broad Institute Genomics Platform"/>
            <consortium name="The Broad Institute Genome Sequencing Center for Infectious Disease"/>
            <person name="Wu L."/>
            <person name="Ma J."/>
        </authorList>
    </citation>
    <scope>NUCLEOTIDE SEQUENCE [LARGE SCALE GENOMIC DNA]</scope>
    <source>
        <strain evidence="6">KCTC 62192</strain>
    </source>
</reference>
<dbReference type="InterPro" id="IPR012292">
    <property type="entry name" value="Globin/Proto"/>
</dbReference>
<evidence type="ECO:0000313" key="6">
    <source>
        <dbReference type="Proteomes" id="UP001595443"/>
    </source>
</evidence>
<evidence type="ECO:0000256" key="2">
    <source>
        <dbReference type="ARBA" id="ARBA00022617"/>
    </source>
</evidence>